<feature type="non-terminal residue" evidence="2">
    <location>
        <position position="1"/>
    </location>
</feature>
<feature type="domain" description="Retrotransposon gag" evidence="1">
    <location>
        <begin position="22"/>
        <end position="55"/>
    </location>
</feature>
<dbReference type="Pfam" id="PF03732">
    <property type="entry name" value="Retrotrans_gag"/>
    <property type="match status" value="1"/>
</dbReference>
<dbReference type="Proteomes" id="UP001174677">
    <property type="component" value="Chromosome 1"/>
</dbReference>
<dbReference type="PANTHER" id="PTHR33223:SF11">
    <property type="entry name" value="ELEMENT PROTEIN, PUTATIVE-RELATED"/>
    <property type="match status" value="1"/>
</dbReference>
<accession>A0ABQ9NEG4</accession>
<evidence type="ECO:0000313" key="3">
    <source>
        <dbReference type="Proteomes" id="UP001174677"/>
    </source>
</evidence>
<dbReference type="PANTHER" id="PTHR33223">
    <property type="entry name" value="CCHC-TYPE DOMAIN-CONTAINING PROTEIN"/>
    <property type="match status" value="1"/>
</dbReference>
<organism evidence="2 3">
    <name type="scientific">Hevea brasiliensis</name>
    <name type="common">Para rubber tree</name>
    <name type="synonym">Siphonia brasiliensis</name>
    <dbReference type="NCBI Taxonomy" id="3981"/>
    <lineage>
        <taxon>Eukaryota</taxon>
        <taxon>Viridiplantae</taxon>
        <taxon>Streptophyta</taxon>
        <taxon>Embryophyta</taxon>
        <taxon>Tracheophyta</taxon>
        <taxon>Spermatophyta</taxon>
        <taxon>Magnoliopsida</taxon>
        <taxon>eudicotyledons</taxon>
        <taxon>Gunneridae</taxon>
        <taxon>Pentapetalae</taxon>
        <taxon>rosids</taxon>
        <taxon>fabids</taxon>
        <taxon>Malpighiales</taxon>
        <taxon>Euphorbiaceae</taxon>
        <taxon>Crotonoideae</taxon>
        <taxon>Micrandreae</taxon>
        <taxon>Hevea</taxon>
    </lineage>
</organism>
<comment type="caution">
    <text evidence="2">The sequence shown here is derived from an EMBL/GenBank/DDBJ whole genome shotgun (WGS) entry which is preliminary data.</text>
</comment>
<gene>
    <name evidence="2" type="ORF">P3X46_000551</name>
</gene>
<sequence>KFAMICDMQKQPGVSDDAARLKLFPFSLKDRALDWLDSLPHNSITNWEQLTDAFLA</sequence>
<dbReference type="InterPro" id="IPR005162">
    <property type="entry name" value="Retrotrans_gag_dom"/>
</dbReference>
<reference evidence="2" key="1">
    <citation type="journal article" date="2023" name="Plant Biotechnol. J.">
        <title>Chromosome-level wild Hevea brasiliensis genome provides new tools for genomic-assisted breeding and valuable loci to elevate rubber yield.</title>
        <authorList>
            <person name="Cheng H."/>
            <person name="Song X."/>
            <person name="Hu Y."/>
            <person name="Wu T."/>
            <person name="Yang Q."/>
            <person name="An Z."/>
            <person name="Feng S."/>
            <person name="Deng Z."/>
            <person name="Wu W."/>
            <person name="Zeng X."/>
            <person name="Tu M."/>
            <person name="Wang X."/>
            <person name="Huang H."/>
        </authorList>
    </citation>
    <scope>NUCLEOTIDE SEQUENCE</scope>
    <source>
        <strain evidence="2">MT/VB/25A 57/8</strain>
    </source>
</reference>
<evidence type="ECO:0000259" key="1">
    <source>
        <dbReference type="Pfam" id="PF03732"/>
    </source>
</evidence>
<keyword evidence="3" id="KW-1185">Reference proteome</keyword>
<protein>
    <recommendedName>
        <fullName evidence="1">Retrotransposon gag domain-containing protein</fullName>
    </recommendedName>
</protein>
<dbReference type="EMBL" id="JARPOI010000001">
    <property type="protein sequence ID" value="KAJ9189234.1"/>
    <property type="molecule type" value="Genomic_DNA"/>
</dbReference>
<name>A0ABQ9NEG4_HEVBR</name>
<evidence type="ECO:0000313" key="2">
    <source>
        <dbReference type="EMBL" id="KAJ9189234.1"/>
    </source>
</evidence>
<proteinExistence type="predicted"/>